<accession>A0ABU9Y9Q6</accession>
<dbReference type="Proteomes" id="UP001419910">
    <property type="component" value="Unassembled WGS sequence"/>
</dbReference>
<evidence type="ECO:0000313" key="2">
    <source>
        <dbReference type="EMBL" id="MEN2792544.1"/>
    </source>
</evidence>
<feature type="compositionally biased region" description="Pro residues" evidence="1">
    <location>
        <begin position="125"/>
        <end position="134"/>
    </location>
</feature>
<protein>
    <submittedName>
        <fullName evidence="2">Uncharacterized protein</fullName>
    </submittedName>
</protein>
<organism evidence="2 3">
    <name type="scientific">Sphingomonas oligophenolica</name>
    <dbReference type="NCBI Taxonomy" id="301154"/>
    <lineage>
        <taxon>Bacteria</taxon>
        <taxon>Pseudomonadati</taxon>
        <taxon>Pseudomonadota</taxon>
        <taxon>Alphaproteobacteria</taxon>
        <taxon>Sphingomonadales</taxon>
        <taxon>Sphingomonadaceae</taxon>
        <taxon>Sphingomonas</taxon>
    </lineage>
</organism>
<reference evidence="2 3" key="1">
    <citation type="submission" date="2024-05" db="EMBL/GenBank/DDBJ databases">
        <authorList>
            <person name="Liu Q."/>
            <person name="Xin Y.-H."/>
        </authorList>
    </citation>
    <scope>NUCLEOTIDE SEQUENCE [LARGE SCALE GENOMIC DNA]</scope>
    <source>
        <strain evidence="2 3">CGMCC 1.10181</strain>
    </source>
</reference>
<comment type="caution">
    <text evidence="2">The sequence shown here is derived from an EMBL/GenBank/DDBJ whole genome shotgun (WGS) entry which is preliminary data.</text>
</comment>
<evidence type="ECO:0000313" key="3">
    <source>
        <dbReference type="Proteomes" id="UP001419910"/>
    </source>
</evidence>
<sequence>MTKSATDLMQEIIFSAVIDSIGALKAASKGVPNTLLRDLNAVHANTTLPDLPPELQAAIAANVRSAFTRLLREGYSVAPAGASAPRVASPPRDLADRAQQQRRRPPPPKPGSTDPRKPRGGGRPNRPPPKPRGS</sequence>
<evidence type="ECO:0000256" key="1">
    <source>
        <dbReference type="SAM" id="MobiDB-lite"/>
    </source>
</evidence>
<proteinExistence type="predicted"/>
<keyword evidence="3" id="KW-1185">Reference proteome</keyword>
<gene>
    <name evidence="2" type="ORF">ABC974_23155</name>
</gene>
<dbReference type="RefSeq" id="WP_343888239.1">
    <property type="nucleotide sequence ID" value="NZ_BAAAEH010000007.1"/>
</dbReference>
<feature type="region of interest" description="Disordered" evidence="1">
    <location>
        <begin position="78"/>
        <end position="134"/>
    </location>
</feature>
<dbReference type="EMBL" id="JBDIME010000030">
    <property type="protein sequence ID" value="MEN2792544.1"/>
    <property type="molecule type" value="Genomic_DNA"/>
</dbReference>
<name>A0ABU9Y9Q6_9SPHN</name>